<accession>A0A8X6HEE6</accession>
<evidence type="ECO:0000313" key="3">
    <source>
        <dbReference type="Proteomes" id="UP000887116"/>
    </source>
</evidence>
<dbReference type="AlphaFoldDB" id="A0A8X6HEE6"/>
<dbReference type="EMBL" id="BMAO01018545">
    <property type="protein sequence ID" value="GFR24222.1"/>
    <property type="molecule type" value="Genomic_DNA"/>
</dbReference>
<organism evidence="1 3">
    <name type="scientific">Trichonephila clavata</name>
    <name type="common">Joro spider</name>
    <name type="synonym">Nephila clavata</name>
    <dbReference type="NCBI Taxonomy" id="2740835"/>
    <lineage>
        <taxon>Eukaryota</taxon>
        <taxon>Metazoa</taxon>
        <taxon>Ecdysozoa</taxon>
        <taxon>Arthropoda</taxon>
        <taxon>Chelicerata</taxon>
        <taxon>Arachnida</taxon>
        <taxon>Araneae</taxon>
        <taxon>Araneomorphae</taxon>
        <taxon>Entelegynae</taxon>
        <taxon>Araneoidea</taxon>
        <taxon>Nephilidae</taxon>
        <taxon>Trichonephila</taxon>
    </lineage>
</organism>
<protein>
    <submittedName>
        <fullName evidence="1">Uncharacterized protein</fullName>
    </submittedName>
</protein>
<comment type="caution">
    <text evidence="1">The sequence shown here is derived from an EMBL/GenBank/DDBJ whole genome shotgun (WGS) entry which is preliminary data.</text>
</comment>
<sequence length="85" mass="10042">MNLSAIKDLQLPLRSFARRIEINSDVADQLSQDLTNYICFSLQFDETTDVVDIFQRWILLRKTFKDIRIINNITSKEENMKCEDV</sequence>
<dbReference type="Proteomes" id="UP000887116">
    <property type="component" value="Unassembled WGS sequence"/>
</dbReference>
<reference evidence="1" key="1">
    <citation type="submission" date="2020-07" db="EMBL/GenBank/DDBJ databases">
        <title>Multicomponent nature underlies the extraordinary mechanical properties of spider dragline silk.</title>
        <authorList>
            <person name="Kono N."/>
            <person name="Nakamura H."/>
            <person name="Mori M."/>
            <person name="Yoshida Y."/>
            <person name="Ohtoshi R."/>
            <person name="Malay A.D."/>
            <person name="Moran D.A.P."/>
            <person name="Tomita M."/>
            <person name="Numata K."/>
            <person name="Arakawa K."/>
        </authorList>
    </citation>
    <scope>NUCLEOTIDE SEQUENCE</scope>
</reference>
<gene>
    <name evidence="1" type="ORF">TNCT_340141</name>
    <name evidence="2" type="ORF">TNCT_521081</name>
</gene>
<proteinExistence type="predicted"/>
<evidence type="ECO:0000313" key="1">
    <source>
        <dbReference type="EMBL" id="GFR21288.1"/>
    </source>
</evidence>
<evidence type="ECO:0000313" key="2">
    <source>
        <dbReference type="EMBL" id="GFR24222.1"/>
    </source>
</evidence>
<name>A0A8X6HEE6_TRICU</name>
<dbReference type="EMBL" id="BMAO01008153">
    <property type="protein sequence ID" value="GFR21288.1"/>
    <property type="molecule type" value="Genomic_DNA"/>
</dbReference>
<keyword evidence="3" id="KW-1185">Reference proteome</keyword>